<reference evidence="2 3" key="2">
    <citation type="submission" date="2018-11" db="EMBL/GenBank/DDBJ databases">
        <authorList>
            <consortium name="Pathogen Informatics"/>
        </authorList>
    </citation>
    <scope>NUCLEOTIDE SEQUENCE [LARGE SCALE GENOMIC DNA]</scope>
</reference>
<protein>
    <submittedName>
        <fullName evidence="4">SERTA domain-containing protein</fullName>
    </submittedName>
</protein>
<feature type="region of interest" description="Disordered" evidence="1">
    <location>
        <begin position="60"/>
        <end position="81"/>
    </location>
</feature>
<keyword evidence="3" id="KW-1185">Reference proteome</keyword>
<organism evidence="4">
    <name type="scientific">Gongylonema pulchrum</name>
    <dbReference type="NCBI Taxonomy" id="637853"/>
    <lineage>
        <taxon>Eukaryota</taxon>
        <taxon>Metazoa</taxon>
        <taxon>Ecdysozoa</taxon>
        <taxon>Nematoda</taxon>
        <taxon>Chromadorea</taxon>
        <taxon>Rhabditida</taxon>
        <taxon>Spirurina</taxon>
        <taxon>Spiruromorpha</taxon>
        <taxon>Spiruroidea</taxon>
        <taxon>Gongylonematidae</taxon>
        <taxon>Gongylonema</taxon>
    </lineage>
</organism>
<proteinExistence type="predicted"/>
<dbReference type="WBParaSite" id="GPUH_0001614601-mRNA-1">
    <property type="protein sequence ID" value="GPUH_0001614601-mRNA-1"/>
    <property type="gene ID" value="GPUH_0001614601"/>
</dbReference>
<dbReference type="EMBL" id="UYRT01083323">
    <property type="protein sequence ID" value="VDN27286.1"/>
    <property type="molecule type" value="Genomic_DNA"/>
</dbReference>
<accession>A0A183E583</accession>
<evidence type="ECO:0000313" key="4">
    <source>
        <dbReference type="WBParaSite" id="GPUH_0001614601-mRNA-1"/>
    </source>
</evidence>
<dbReference type="Proteomes" id="UP000271098">
    <property type="component" value="Unassembled WGS sequence"/>
</dbReference>
<dbReference type="AlphaFoldDB" id="A0A183E583"/>
<evidence type="ECO:0000256" key="1">
    <source>
        <dbReference type="SAM" id="MobiDB-lite"/>
    </source>
</evidence>
<evidence type="ECO:0000313" key="2">
    <source>
        <dbReference type="EMBL" id="VDN27286.1"/>
    </source>
</evidence>
<evidence type="ECO:0000313" key="3">
    <source>
        <dbReference type="Proteomes" id="UP000271098"/>
    </source>
</evidence>
<sequence>MAAQTARDRKKQRTGKLEEARILDEIGPLDEECCGAHPAHADLAPELGRFCEKILDETAGPATPLGIAEPESEESRRTPPLGRAASHIAVAAAAADYSSDMEQPPPAPLPAAPNVQCTEFFDVTDVSNTTVAAAASACDSEYSLSFAACASSPPPANFPSPSATNSLSPTCTSHSVSSTADYSGCLLPLADSSVSYDSICDELVDFCSPLINDCDPMLSLQAWEDFSPATPYSPCSC</sequence>
<name>A0A183E583_9BILA</name>
<gene>
    <name evidence="2" type="ORF">GPUH_LOCUS16122</name>
</gene>
<reference evidence="4" key="1">
    <citation type="submission" date="2016-06" db="UniProtKB">
        <authorList>
            <consortium name="WormBaseParasite"/>
        </authorList>
    </citation>
    <scope>IDENTIFICATION</scope>
</reference>